<organism evidence="6 7">
    <name type="scientific">Methyloceanibacter marginalis</name>
    <dbReference type="NCBI Taxonomy" id="1774971"/>
    <lineage>
        <taxon>Bacteria</taxon>
        <taxon>Pseudomonadati</taxon>
        <taxon>Pseudomonadota</taxon>
        <taxon>Alphaproteobacteria</taxon>
        <taxon>Hyphomicrobiales</taxon>
        <taxon>Hyphomicrobiaceae</taxon>
        <taxon>Methyloceanibacter</taxon>
    </lineage>
</organism>
<dbReference type="GO" id="GO:0008893">
    <property type="term" value="F:guanosine-3',5'-bis(diphosphate) 3'-diphosphatase activity"/>
    <property type="evidence" value="ECO:0007669"/>
    <property type="project" value="TreeGrafter"/>
</dbReference>
<comment type="function">
    <text evidence="4">Accelerates the degradation of transcripts by removing pyrophosphate from the 5'-end of triphosphorylated RNA, leading to a more labile monophosphorylated state that can stimulate subsequent ribonuclease cleavage.</text>
</comment>
<feature type="short sequence motif" description="Nudix box" evidence="4">
    <location>
        <begin position="48"/>
        <end position="69"/>
    </location>
</feature>
<dbReference type="InterPro" id="IPR000086">
    <property type="entry name" value="NUDIX_hydrolase_dom"/>
</dbReference>
<dbReference type="NCBIfam" id="NF001938">
    <property type="entry name" value="PRK00714.1-5"/>
    <property type="match status" value="1"/>
</dbReference>
<comment type="cofactor">
    <cofactor evidence="4">
        <name>a divalent metal cation</name>
        <dbReference type="ChEBI" id="CHEBI:60240"/>
    </cofactor>
</comment>
<reference evidence="6 7" key="1">
    <citation type="journal article" date="2016" name="Environ. Microbiol.">
        <title>New Methyloceanibacter diversity from North Sea sediments includes methanotroph containing solely the soluble methane monooxygenase.</title>
        <authorList>
            <person name="Vekeman B."/>
            <person name="Kerckhof F.M."/>
            <person name="Cremers G."/>
            <person name="de Vos P."/>
            <person name="Vandamme P."/>
            <person name="Boon N."/>
            <person name="Op den Camp H.J."/>
            <person name="Heylen K."/>
        </authorList>
    </citation>
    <scope>NUCLEOTIDE SEQUENCE [LARGE SCALE GENOMIC DNA]</scope>
    <source>
        <strain evidence="6 7">R-67177</strain>
    </source>
</reference>
<dbReference type="PRINTS" id="PR00502">
    <property type="entry name" value="NUDIXFAMILY"/>
</dbReference>
<keyword evidence="3 4" id="KW-0378">Hydrolase</keyword>
<sequence length="170" mass="19277">MMDKSSLPYRPCVGVMLLNAQGLAFVGRRSERKGASEGEGQWWQMPQGGVDPGETAEEAARRELWEETGVRRAAFIAQTEDWLLYDLPPELVGVAWQGRFRGQKQMWFAARFEGTESEVDLRPRPDHQAEFDAWRWVPVAELPDLVVPFKRDVYAAVVAAFAPLIEKSRA</sequence>
<evidence type="ECO:0000256" key="2">
    <source>
        <dbReference type="ARBA" id="ARBA00001946"/>
    </source>
</evidence>
<comment type="caution">
    <text evidence="6">The sequence shown here is derived from an EMBL/GenBank/DDBJ whole genome shotgun (WGS) entry which is preliminary data.</text>
</comment>
<proteinExistence type="inferred from homology"/>
<dbReference type="PROSITE" id="PS51462">
    <property type="entry name" value="NUDIX"/>
    <property type="match status" value="1"/>
</dbReference>
<dbReference type="SUPFAM" id="SSF55811">
    <property type="entry name" value="Nudix"/>
    <property type="match status" value="1"/>
</dbReference>
<dbReference type="PANTHER" id="PTHR11839:SF22">
    <property type="entry name" value="NUDIX HYDROLASE 26, CHLOROPLASTIC"/>
    <property type="match status" value="1"/>
</dbReference>
<dbReference type="EC" id="3.6.1.-" evidence="4"/>
<feature type="domain" description="Nudix hydrolase" evidence="5">
    <location>
        <begin position="8"/>
        <end position="159"/>
    </location>
</feature>
<comment type="cofactor">
    <cofactor evidence="1">
        <name>Mn(2+)</name>
        <dbReference type="ChEBI" id="CHEBI:29035"/>
    </cofactor>
</comment>
<dbReference type="RefSeq" id="WP_069624176.1">
    <property type="nucleotide sequence ID" value="NZ_LPWD01000266.1"/>
</dbReference>
<dbReference type="PANTHER" id="PTHR11839">
    <property type="entry name" value="UDP/ADP-SUGAR PYROPHOSPHATASE"/>
    <property type="match status" value="1"/>
</dbReference>
<dbReference type="InterPro" id="IPR022927">
    <property type="entry name" value="RppH"/>
</dbReference>
<evidence type="ECO:0000313" key="7">
    <source>
        <dbReference type="Proteomes" id="UP000095042"/>
    </source>
</evidence>
<dbReference type="Gene3D" id="3.90.79.10">
    <property type="entry name" value="Nucleoside Triphosphate Pyrophosphohydrolase"/>
    <property type="match status" value="1"/>
</dbReference>
<dbReference type="CDD" id="cd03671">
    <property type="entry name" value="NUDIX_Ap4A_hydrolase_plant_like"/>
    <property type="match status" value="1"/>
</dbReference>
<dbReference type="EMBL" id="LPWD01000266">
    <property type="protein sequence ID" value="ODS02626.1"/>
    <property type="molecule type" value="Genomic_DNA"/>
</dbReference>
<protein>
    <recommendedName>
        <fullName evidence="4">RNA pyrophosphohydrolase</fullName>
        <ecNumber evidence="4">3.6.1.-</ecNumber>
    </recommendedName>
    <alternativeName>
        <fullName evidence="4">(Di)nucleoside polyphosphate hydrolase</fullName>
    </alternativeName>
</protein>
<evidence type="ECO:0000256" key="1">
    <source>
        <dbReference type="ARBA" id="ARBA00001936"/>
    </source>
</evidence>
<dbReference type="GO" id="GO:0019693">
    <property type="term" value="P:ribose phosphate metabolic process"/>
    <property type="evidence" value="ECO:0007669"/>
    <property type="project" value="TreeGrafter"/>
</dbReference>
<comment type="similarity">
    <text evidence="4">Belongs to the Nudix hydrolase family. RppH subfamily.</text>
</comment>
<evidence type="ECO:0000256" key="3">
    <source>
        <dbReference type="ARBA" id="ARBA00022801"/>
    </source>
</evidence>
<name>A0A1E3WA27_9HYPH</name>
<keyword evidence="7" id="KW-1185">Reference proteome</keyword>
<dbReference type="InterPro" id="IPR020084">
    <property type="entry name" value="NUDIX_hydrolase_CS"/>
</dbReference>
<comment type="cofactor">
    <cofactor evidence="2">
        <name>Mg(2+)</name>
        <dbReference type="ChEBI" id="CHEBI:18420"/>
    </cofactor>
</comment>
<dbReference type="InterPro" id="IPR015797">
    <property type="entry name" value="NUDIX_hydrolase-like_dom_sf"/>
</dbReference>
<evidence type="ECO:0000259" key="5">
    <source>
        <dbReference type="PROSITE" id="PS51462"/>
    </source>
</evidence>
<dbReference type="Pfam" id="PF00293">
    <property type="entry name" value="NUDIX"/>
    <property type="match status" value="1"/>
</dbReference>
<dbReference type="GO" id="GO:0034432">
    <property type="term" value="F:bis(5'-adenosyl)-pentaphosphatase activity"/>
    <property type="evidence" value="ECO:0007669"/>
    <property type="project" value="TreeGrafter"/>
</dbReference>
<evidence type="ECO:0000256" key="4">
    <source>
        <dbReference type="HAMAP-Rule" id="MF_00298"/>
    </source>
</evidence>
<gene>
    <name evidence="4" type="primary">rppH</name>
    <name evidence="4" type="synonym">nudH</name>
    <name evidence="6" type="ORF">AUC71_14400</name>
</gene>
<dbReference type="AlphaFoldDB" id="A0A1E3WA27"/>
<dbReference type="InterPro" id="IPR020476">
    <property type="entry name" value="Nudix_hydrolase"/>
</dbReference>
<evidence type="ECO:0000313" key="6">
    <source>
        <dbReference type="EMBL" id="ODS02626.1"/>
    </source>
</evidence>
<dbReference type="GO" id="GO:0006753">
    <property type="term" value="P:nucleoside phosphate metabolic process"/>
    <property type="evidence" value="ECO:0007669"/>
    <property type="project" value="TreeGrafter"/>
</dbReference>
<accession>A0A1E3WA27</accession>
<dbReference type="PROSITE" id="PS00893">
    <property type="entry name" value="NUDIX_BOX"/>
    <property type="match status" value="1"/>
</dbReference>
<dbReference type="Proteomes" id="UP000095042">
    <property type="component" value="Unassembled WGS sequence"/>
</dbReference>
<dbReference type="HAMAP" id="MF_00298">
    <property type="entry name" value="Nudix_RppH"/>
    <property type="match status" value="1"/>
</dbReference>